<protein>
    <recommendedName>
        <fullName evidence="2">Regulatory protein zeste</fullName>
    </recommendedName>
</protein>
<accession>A0A0J7MSG1</accession>
<proteinExistence type="predicted"/>
<dbReference type="PaxDb" id="67767-A0A0J7MSG1"/>
<comment type="function">
    <text evidence="5">Involved in transvection phenomena (= synapsis-dependent gene expression), where the synaptic pairing of chromosomes carrying genes with which zeste interacts influences the expression of these genes. Zeste binds to DNA and stimulates transcription from a nearby promoter.</text>
</comment>
<evidence type="ECO:0000256" key="2">
    <source>
        <dbReference type="ARBA" id="ARBA00016807"/>
    </source>
</evidence>
<evidence type="ECO:0000256" key="3">
    <source>
        <dbReference type="ARBA" id="ARBA00023015"/>
    </source>
</evidence>
<keyword evidence="8" id="KW-1185">Reference proteome</keyword>
<evidence type="ECO:0000256" key="1">
    <source>
        <dbReference type="ARBA" id="ARBA00011764"/>
    </source>
</evidence>
<dbReference type="Proteomes" id="UP000036403">
    <property type="component" value="Unassembled WGS sequence"/>
</dbReference>
<sequence length="127" mass="14543">MATLENVRTFYKYWMDNLDKRKRAANITNEQRTLLIEYMTKHPKLTKGKISSSFTLKDFIHLWNEISDILNSVNGAKKDWKAATIGGTQNTDILTPQEEQVLDIMCPTSINGHPDILTSNIPEFTVN</sequence>
<dbReference type="OrthoDB" id="7543230at2759"/>
<dbReference type="EMBL" id="LBMM01019789">
    <property type="protein sequence ID" value="KMQ83450.1"/>
    <property type="molecule type" value="Genomic_DNA"/>
</dbReference>
<comment type="subunit">
    <text evidence="1">Self-associates forming complexes of several hundred monomers.</text>
</comment>
<evidence type="ECO:0000259" key="6">
    <source>
        <dbReference type="Pfam" id="PF13873"/>
    </source>
</evidence>
<evidence type="ECO:0000256" key="4">
    <source>
        <dbReference type="ARBA" id="ARBA00023163"/>
    </source>
</evidence>
<dbReference type="STRING" id="67767.A0A0J7MSG1"/>
<dbReference type="InterPro" id="IPR028002">
    <property type="entry name" value="Myb_DNA-bind_5"/>
</dbReference>
<evidence type="ECO:0000256" key="5">
    <source>
        <dbReference type="ARBA" id="ARBA00025466"/>
    </source>
</evidence>
<reference evidence="7 8" key="1">
    <citation type="submission" date="2015-04" db="EMBL/GenBank/DDBJ databases">
        <title>Lasius niger genome sequencing.</title>
        <authorList>
            <person name="Konorov E.A."/>
            <person name="Nikitin M.A."/>
            <person name="Kirill M.V."/>
            <person name="Chang P."/>
        </authorList>
    </citation>
    <scope>NUCLEOTIDE SEQUENCE [LARGE SCALE GENOMIC DNA]</scope>
    <source>
        <tissue evidence="7">Whole</tissue>
    </source>
</reference>
<feature type="domain" description="Myb/SANT-like DNA-binding" evidence="6">
    <location>
        <begin position="23"/>
        <end position="82"/>
    </location>
</feature>
<evidence type="ECO:0000313" key="8">
    <source>
        <dbReference type="Proteomes" id="UP000036403"/>
    </source>
</evidence>
<keyword evidence="4" id="KW-0804">Transcription</keyword>
<evidence type="ECO:0000313" key="7">
    <source>
        <dbReference type="EMBL" id="KMQ83450.1"/>
    </source>
</evidence>
<keyword evidence="3" id="KW-0805">Transcription regulation</keyword>
<gene>
    <name evidence="7" type="ORF">RF55_20013</name>
</gene>
<dbReference type="Pfam" id="PF13873">
    <property type="entry name" value="Myb_DNA-bind_5"/>
    <property type="match status" value="1"/>
</dbReference>
<organism evidence="7 8">
    <name type="scientific">Lasius niger</name>
    <name type="common">Black garden ant</name>
    <dbReference type="NCBI Taxonomy" id="67767"/>
    <lineage>
        <taxon>Eukaryota</taxon>
        <taxon>Metazoa</taxon>
        <taxon>Ecdysozoa</taxon>
        <taxon>Arthropoda</taxon>
        <taxon>Hexapoda</taxon>
        <taxon>Insecta</taxon>
        <taxon>Pterygota</taxon>
        <taxon>Neoptera</taxon>
        <taxon>Endopterygota</taxon>
        <taxon>Hymenoptera</taxon>
        <taxon>Apocrita</taxon>
        <taxon>Aculeata</taxon>
        <taxon>Formicoidea</taxon>
        <taxon>Formicidae</taxon>
        <taxon>Formicinae</taxon>
        <taxon>Lasius</taxon>
        <taxon>Lasius</taxon>
    </lineage>
</organism>
<dbReference type="AlphaFoldDB" id="A0A0J7MSG1"/>
<comment type="caution">
    <text evidence="7">The sequence shown here is derived from an EMBL/GenBank/DDBJ whole genome shotgun (WGS) entry which is preliminary data.</text>
</comment>
<name>A0A0J7MSG1_LASNI</name>